<dbReference type="eggNOG" id="arCOG07320">
    <property type="taxonomic scope" value="Archaea"/>
</dbReference>
<name>F4FZG4_METCR</name>
<protein>
    <submittedName>
        <fullName evidence="2">4Fe-4S ferredoxin iron-sulfur binding domain-containing protein</fullName>
    </submittedName>
</protein>
<keyword evidence="3" id="KW-1185">Reference proteome</keyword>
<evidence type="ECO:0000313" key="2">
    <source>
        <dbReference type="EMBL" id="AEB95654.1"/>
    </source>
</evidence>
<dbReference type="Pfam" id="PF13183">
    <property type="entry name" value="Fer4_8"/>
    <property type="match status" value="1"/>
</dbReference>
<reference evidence="2 3" key="1">
    <citation type="journal article" date="2011" name="J. Bacteriol.">
        <title>Complete genome sequence of Metallosphaera cuprina, a metal sulfide-oxidizing archaeon from a hot spring.</title>
        <authorList>
            <person name="Liu L.J."/>
            <person name="You X.Y."/>
            <person name="Zheng H."/>
            <person name="Wang S."/>
            <person name="Jiang C.Y."/>
            <person name="Liu S.J."/>
        </authorList>
    </citation>
    <scope>NUCLEOTIDE SEQUENCE [LARGE SCALE GENOMIC DNA]</scope>
    <source>
        <strain evidence="2 3">Ar-4</strain>
    </source>
</reference>
<dbReference type="PROSITE" id="PS00198">
    <property type="entry name" value="4FE4S_FER_1"/>
    <property type="match status" value="1"/>
</dbReference>
<dbReference type="AlphaFoldDB" id="F4FZG4"/>
<dbReference type="InterPro" id="IPR051460">
    <property type="entry name" value="HdrC_iron-sulfur_subunit"/>
</dbReference>
<dbReference type="PATRIC" id="fig|1006006.8.peg.1547"/>
<proteinExistence type="predicted"/>
<dbReference type="InterPro" id="IPR017900">
    <property type="entry name" value="4Fe4S_Fe_S_CS"/>
</dbReference>
<evidence type="ECO:0000259" key="1">
    <source>
        <dbReference type="PROSITE" id="PS51379"/>
    </source>
</evidence>
<dbReference type="Gene3D" id="3.30.70.20">
    <property type="match status" value="1"/>
</dbReference>
<dbReference type="KEGG" id="mcn:Mcup_1551"/>
<dbReference type="GO" id="GO:0016491">
    <property type="term" value="F:oxidoreductase activity"/>
    <property type="evidence" value="ECO:0007669"/>
    <property type="project" value="UniProtKB-ARBA"/>
</dbReference>
<dbReference type="Proteomes" id="UP000007812">
    <property type="component" value="Chromosome"/>
</dbReference>
<accession>F4FZG4</accession>
<dbReference type="HOGENOM" id="CLU_468237_0_0_2"/>
<dbReference type="GO" id="GO:0005886">
    <property type="term" value="C:plasma membrane"/>
    <property type="evidence" value="ECO:0007669"/>
    <property type="project" value="TreeGrafter"/>
</dbReference>
<gene>
    <name evidence="2" type="ordered locus">Mcup_1551</name>
</gene>
<dbReference type="EMBL" id="CP002656">
    <property type="protein sequence ID" value="AEB95654.1"/>
    <property type="molecule type" value="Genomic_DNA"/>
</dbReference>
<organism evidence="2 3">
    <name type="scientific">Metallosphaera cuprina (strain Ar-4)</name>
    <dbReference type="NCBI Taxonomy" id="1006006"/>
    <lineage>
        <taxon>Archaea</taxon>
        <taxon>Thermoproteota</taxon>
        <taxon>Thermoprotei</taxon>
        <taxon>Sulfolobales</taxon>
        <taxon>Sulfolobaceae</taxon>
        <taxon>Metallosphaera</taxon>
    </lineage>
</organism>
<feature type="domain" description="4Fe-4S ferredoxin-type" evidence="1">
    <location>
        <begin position="285"/>
        <end position="313"/>
    </location>
</feature>
<dbReference type="PROSITE" id="PS51379">
    <property type="entry name" value="4FE4S_FER_2"/>
    <property type="match status" value="1"/>
</dbReference>
<dbReference type="SUPFAM" id="SSF46548">
    <property type="entry name" value="alpha-helical ferredoxin"/>
    <property type="match status" value="1"/>
</dbReference>
<dbReference type="PANTHER" id="PTHR43255">
    <property type="entry name" value="IRON-SULFUR-BINDING OXIDOREDUCTASE FADF-RELATED-RELATED"/>
    <property type="match status" value="1"/>
</dbReference>
<dbReference type="STRING" id="1006006.Mcup_1551"/>
<dbReference type="InterPro" id="IPR017896">
    <property type="entry name" value="4Fe4S_Fe-S-bd"/>
</dbReference>
<evidence type="ECO:0000313" key="3">
    <source>
        <dbReference type="Proteomes" id="UP000007812"/>
    </source>
</evidence>
<dbReference type="PANTHER" id="PTHR43255:SF2">
    <property type="entry name" value="HETERODISULFIDE REDUCTASE RELATED PROTEIN"/>
    <property type="match status" value="1"/>
</dbReference>
<sequence>MNGGTPRYEYFRGEEGERVLDFTDFKGVQDLGDKLKVLPGTPWKDLLNYNVEVYGLEDASVGGSVHFEDAGFGFNEFGSIRKRVEVEAVIDGNTYTGFYKGGLISSVFIRKEFKPILFMKLERSFNFVINRVKLLYSGGIPPFRDVTLHKVGDLASLYVSFPETRKTLLEDKIKDMSESGPYSFKMGNYKYRYFGSINTLEVDERAFSNVEELIMFIRKDSIKFVALSNTPLSFPYSLEPYSDSNSKELFSGCILCGKCVYVCPHVEQRDDKNYSPLGFFISLALNNQTDYANCHFCGKCENVCPVSLNIVDNLKQKAKNSEVSMSLSIDLPSKKAIVITPISQSLLNEALRVIKYFNSLGVKLGLITLNVPLSSLLKGSKVEISNTIEEIYVLTPEEQYFLLQSKPKNVVDVYFVFDLLPDEKRNLVLSKEIHKSCFYKSNIKGNNKCSFALLEMANNERSANPKAKGEISVCPLAAKKLNIASYVDVLDDVDKNDTNKLVLELNDLINGNELLIQDLSWYEGLDDNIKIDFITRLIDSFIKDKDPASLVLAYVEASRNNLINDEKTKRVFLERIRNSLAS</sequence>